<evidence type="ECO:0000313" key="2">
    <source>
        <dbReference type="EMBL" id="MFF5288315.1"/>
    </source>
</evidence>
<keyword evidence="1" id="KW-0472">Membrane</keyword>
<dbReference type="Proteomes" id="UP001602245">
    <property type="component" value="Unassembled WGS sequence"/>
</dbReference>
<reference evidence="2 3" key="1">
    <citation type="submission" date="2024-10" db="EMBL/GenBank/DDBJ databases">
        <title>The Natural Products Discovery Center: Release of the First 8490 Sequenced Strains for Exploring Actinobacteria Biosynthetic Diversity.</title>
        <authorList>
            <person name="Kalkreuter E."/>
            <person name="Kautsar S.A."/>
            <person name="Yang D."/>
            <person name="Bader C.D."/>
            <person name="Teijaro C.N."/>
            <person name="Fluegel L."/>
            <person name="Davis C.M."/>
            <person name="Simpson J.R."/>
            <person name="Lauterbach L."/>
            <person name="Steele A.D."/>
            <person name="Gui C."/>
            <person name="Meng S."/>
            <person name="Li G."/>
            <person name="Viehrig K."/>
            <person name="Ye F."/>
            <person name="Su P."/>
            <person name="Kiefer A.F."/>
            <person name="Nichols A."/>
            <person name="Cepeda A.J."/>
            <person name="Yan W."/>
            <person name="Fan B."/>
            <person name="Jiang Y."/>
            <person name="Adhikari A."/>
            <person name="Zheng C.-J."/>
            <person name="Schuster L."/>
            <person name="Cowan T.M."/>
            <person name="Smanski M.J."/>
            <person name="Chevrette M.G."/>
            <person name="De Carvalho L.P.S."/>
            <person name="Shen B."/>
        </authorList>
    </citation>
    <scope>NUCLEOTIDE SEQUENCE [LARGE SCALE GENOMIC DNA]</scope>
    <source>
        <strain evidence="2 3">NPDC000087</strain>
    </source>
</reference>
<keyword evidence="1" id="KW-1133">Transmembrane helix</keyword>
<dbReference type="RefSeq" id="WP_020511346.1">
    <property type="nucleotide sequence ID" value="NZ_JBIAZU010000001.1"/>
</dbReference>
<keyword evidence="3" id="KW-1185">Reference proteome</keyword>
<dbReference type="EMBL" id="JBIAZU010000001">
    <property type="protein sequence ID" value="MFF5288315.1"/>
    <property type="molecule type" value="Genomic_DNA"/>
</dbReference>
<gene>
    <name evidence="2" type="ORF">ACFY35_02685</name>
</gene>
<accession>A0ABW6W7Q8</accession>
<sequence>MSDARETPGTGDEGYSLVDLIVATGIMVVIMVIVTGAITEVYRDVNRTDGISIARDQLGNSFRQLDKQLRYATWVTTTDPKVGNAYYLEFATNTNCQQLAFKNGVLTRAVWTLPGTTPGTPQTIATNLTLTGSTPPFTVYVPGNKPYAGASPGLSGVGPSYELEHSQVRLRFSGTVGTTNLPLDVLFTAQNTNRNTPAANDCSKGRPTS</sequence>
<protein>
    <recommendedName>
        <fullName evidence="4">Type II secretion system protein</fullName>
    </recommendedName>
</protein>
<feature type="transmembrane region" description="Helical" evidence="1">
    <location>
        <begin position="20"/>
        <end position="42"/>
    </location>
</feature>
<evidence type="ECO:0000256" key="1">
    <source>
        <dbReference type="SAM" id="Phobius"/>
    </source>
</evidence>
<organism evidence="2 3">
    <name type="scientific">Paractinoplanes globisporus</name>
    <dbReference type="NCBI Taxonomy" id="113565"/>
    <lineage>
        <taxon>Bacteria</taxon>
        <taxon>Bacillati</taxon>
        <taxon>Actinomycetota</taxon>
        <taxon>Actinomycetes</taxon>
        <taxon>Micromonosporales</taxon>
        <taxon>Micromonosporaceae</taxon>
        <taxon>Paractinoplanes</taxon>
    </lineage>
</organism>
<evidence type="ECO:0008006" key="4">
    <source>
        <dbReference type="Google" id="ProtNLM"/>
    </source>
</evidence>
<comment type="caution">
    <text evidence="2">The sequence shown here is derived from an EMBL/GenBank/DDBJ whole genome shotgun (WGS) entry which is preliminary data.</text>
</comment>
<evidence type="ECO:0000313" key="3">
    <source>
        <dbReference type="Proteomes" id="UP001602245"/>
    </source>
</evidence>
<name>A0ABW6W7Q8_9ACTN</name>
<proteinExistence type="predicted"/>
<keyword evidence="1" id="KW-0812">Transmembrane</keyword>